<dbReference type="InterPro" id="IPR005000">
    <property type="entry name" value="Aldolase/citrate-lyase_domain"/>
</dbReference>
<feature type="binding site" evidence="5">
    <location>
        <position position="163"/>
    </location>
    <ligand>
        <name>Mg(2+)</name>
        <dbReference type="ChEBI" id="CHEBI:18420"/>
    </ligand>
</feature>
<keyword evidence="8" id="KW-1185">Reference proteome</keyword>
<proteinExistence type="predicted"/>
<dbReference type="Gene3D" id="3.20.20.60">
    <property type="entry name" value="Phosphoenolpyruvate-binding domains"/>
    <property type="match status" value="1"/>
</dbReference>
<feature type="binding site" evidence="5">
    <location>
        <position position="136"/>
    </location>
    <ligand>
        <name>Mg(2+)</name>
        <dbReference type="ChEBI" id="CHEBI:18420"/>
    </ligand>
</feature>
<organism evidence="7 8">
    <name type="scientific">Penicillium fimorum</name>
    <dbReference type="NCBI Taxonomy" id="1882269"/>
    <lineage>
        <taxon>Eukaryota</taxon>
        <taxon>Fungi</taxon>
        <taxon>Dikarya</taxon>
        <taxon>Ascomycota</taxon>
        <taxon>Pezizomycotina</taxon>
        <taxon>Eurotiomycetes</taxon>
        <taxon>Eurotiomycetidae</taxon>
        <taxon>Eurotiales</taxon>
        <taxon>Aspergillaceae</taxon>
        <taxon>Penicillium</taxon>
    </lineage>
</organism>
<evidence type="ECO:0000256" key="1">
    <source>
        <dbReference type="ARBA" id="ARBA00001946"/>
    </source>
</evidence>
<dbReference type="EMBL" id="JAPWDS010000003">
    <property type="protein sequence ID" value="KAJ5504033.1"/>
    <property type="molecule type" value="Genomic_DNA"/>
</dbReference>
<keyword evidence="7" id="KW-0808">Transferase</keyword>
<protein>
    <submittedName>
        <fullName evidence="7">Pyruvate/Phosphoenolpyruvate kinase</fullName>
    </submittedName>
</protein>
<dbReference type="Pfam" id="PF03328">
    <property type="entry name" value="HpcH_HpaI"/>
    <property type="match status" value="1"/>
</dbReference>
<feature type="domain" description="HpcH/HpaI aldolase/citrate lyase" evidence="6">
    <location>
        <begin position="9"/>
        <end position="237"/>
    </location>
</feature>
<dbReference type="InterPro" id="IPR011206">
    <property type="entry name" value="Citrate_lyase_beta/mcl1/mcl2"/>
</dbReference>
<evidence type="ECO:0000259" key="6">
    <source>
        <dbReference type="Pfam" id="PF03328"/>
    </source>
</evidence>
<dbReference type="Proteomes" id="UP001149954">
    <property type="component" value="Unassembled WGS sequence"/>
</dbReference>
<name>A0A9X0C6I2_9EURO</name>
<dbReference type="GO" id="GO:0006107">
    <property type="term" value="P:oxaloacetate metabolic process"/>
    <property type="evidence" value="ECO:0007669"/>
    <property type="project" value="TreeGrafter"/>
</dbReference>
<dbReference type="OrthoDB" id="1773at2759"/>
<evidence type="ECO:0000313" key="8">
    <source>
        <dbReference type="Proteomes" id="UP001149954"/>
    </source>
</evidence>
<dbReference type="GO" id="GO:0000287">
    <property type="term" value="F:magnesium ion binding"/>
    <property type="evidence" value="ECO:0007669"/>
    <property type="project" value="TreeGrafter"/>
</dbReference>
<dbReference type="InterPro" id="IPR015813">
    <property type="entry name" value="Pyrv/PenolPyrv_kinase-like_dom"/>
</dbReference>
<accession>A0A9X0C6I2</accession>
<dbReference type="FunFam" id="3.20.20.60:FF:000023">
    <property type="entry name" value="CitE, Citrate lyase beta subunit"/>
    <property type="match status" value="1"/>
</dbReference>
<reference evidence="7" key="2">
    <citation type="journal article" date="2023" name="IMA Fungus">
        <title>Comparative genomic study of the Penicillium genus elucidates a diverse pangenome and 15 lateral gene transfer events.</title>
        <authorList>
            <person name="Petersen C."/>
            <person name="Sorensen T."/>
            <person name="Nielsen M.R."/>
            <person name="Sondergaard T.E."/>
            <person name="Sorensen J.L."/>
            <person name="Fitzpatrick D.A."/>
            <person name="Frisvad J.C."/>
            <person name="Nielsen K.L."/>
        </authorList>
    </citation>
    <scope>NUCLEOTIDE SEQUENCE</scope>
    <source>
        <strain evidence="7">IBT 29495</strain>
    </source>
</reference>
<gene>
    <name evidence="7" type="ORF">N7463_006907</name>
</gene>
<keyword evidence="2 5" id="KW-0479">Metal-binding</keyword>
<evidence type="ECO:0000256" key="5">
    <source>
        <dbReference type="PIRSR" id="PIRSR015582-2"/>
    </source>
</evidence>
<dbReference type="PANTHER" id="PTHR32308">
    <property type="entry name" value="LYASE BETA SUBUNIT, PUTATIVE (AFU_ORTHOLOGUE AFUA_4G13030)-RELATED"/>
    <property type="match status" value="1"/>
</dbReference>
<keyword evidence="3 5" id="KW-0460">Magnesium</keyword>
<sequence>MAARNTLRRSLLYVPGSSQRFLDKSRSLTADCVAYDLEDSVTPHMKAEARSLVRRAIDQAAPPGIRERAVRINSVDSGLALRDLTEILQSPNLTTIVIPKVNSASDLTFVTDVITHTLSQQPATERTPISLLALVESAKSLTNLSQICAASPLLQGLVFAAEDFALDLSITRSPSLTEFLFARSAIATAARAADLPSTIDLVCTEYKSKDGSPSDVLQEECLNGRRLGFNGKQCIHPSQVKVADHIFGPDAVETEWAMRVIIADEKAARAGRGAWTLDGKMIDVPVAHKARAIVRKAEACGVDVDALGEQWQHQEPE</sequence>
<comment type="cofactor">
    <cofactor evidence="1">
        <name>Mg(2+)</name>
        <dbReference type="ChEBI" id="CHEBI:18420"/>
    </cofactor>
</comment>
<dbReference type="SUPFAM" id="SSF51621">
    <property type="entry name" value="Phosphoenolpyruvate/pyruvate domain"/>
    <property type="match status" value="1"/>
</dbReference>
<evidence type="ECO:0000256" key="4">
    <source>
        <dbReference type="PIRSR" id="PIRSR015582-1"/>
    </source>
</evidence>
<feature type="binding site" evidence="4">
    <location>
        <position position="71"/>
    </location>
    <ligand>
        <name>substrate</name>
    </ligand>
</feature>
<dbReference type="PANTHER" id="PTHR32308:SF0">
    <property type="entry name" value="HPCH_HPAI ALDOLASE_CITRATE LYASE DOMAIN-CONTAINING PROTEIN"/>
    <property type="match status" value="1"/>
</dbReference>
<comment type="caution">
    <text evidence="7">The sequence shown here is derived from an EMBL/GenBank/DDBJ whole genome shotgun (WGS) entry which is preliminary data.</text>
</comment>
<evidence type="ECO:0000256" key="2">
    <source>
        <dbReference type="ARBA" id="ARBA00022723"/>
    </source>
</evidence>
<keyword evidence="7" id="KW-0670">Pyruvate</keyword>
<dbReference type="GO" id="GO:0016301">
    <property type="term" value="F:kinase activity"/>
    <property type="evidence" value="ECO:0007669"/>
    <property type="project" value="UniProtKB-KW"/>
</dbReference>
<dbReference type="PIRSF" id="PIRSF015582">
    <property type="entry name" value="Cit_lyase_B"/>
    <property type="match status" value="1"/>
</dbReference>
<feature type="binding site" evidence="4">
    <location>
        <position position="136"/>
    </location>
    <ligand>
        <name>substrate</name>
    </ligand>
</feature>
<evidence type="ECO:0000256" key="3">
    <source>
        <dbReference type="ARBA" id="ARBA00022842"/>
    </source>
</evidence>
<dbReference type="AlphaFoldDB" id="A0A9X0C6I2"/>
<keyword evidence="7" id="KW-0418">Kinase</keyword>
<evidence type="ECO:0000313" key="7">
    <source>
        <dbReference type="EMBL" id="KAJ5504033.1"/>
    </source>
</evidence>
<reference evidence="7" key="1">
    <citation type="submission" date="2022-12" db="EMBL/GenBank/DDBJ databases">
        <authorList>
            <person name="Petersen C."/>
        </authorList>
    </citation>
    <scope>NUCLEOTIDE SEQUENCE</scope>
    <source>
        <strain evidence="7">IBT 29495</strain>
    </source>
</reference>
<dbReference type="InterPro" id="IPR040442">
    <property type="entry name" value="Pyrv_kinase-like_dom_sf"/>
</dbReference>